<dbReference type="SUPFAM" id="SSF54631">
    <property type="entry name" value="CBS-domain pair"/>
    <property type="match status" value="1"/>
</dbReference>
<accession>A0A9E7NAK0</accession>
<evidence type="ECO:0000259" key="3">
    <source>
        <dbReference type="PROSITE" id="PS51371"/>
    </source>
</evidence>
<keyword evidence="5" id="KW-1185">Reference proteome</keyword>
<evidence type="ECO:0000256" key="2">
    <source>
        <dbReference type="PROSITE-ProRule" id="PRU00703"/>
    </source>
</evidence>
<dbReference type="Gene3D" id="3.10.580.10">
    <property type="entry name" value="CBS-domain"/>
    <property type="match status" value="1"/>
</dbReference>
<protein>
    <submittedName>
        <fullName evidence="4">CBS domain-containing protein</fullName>
    </submittedName>
</protein>
<dbReference type="EMBL" id="CP100355">
    <property type="protein sequence ID" value="UTF54737.1"/>
    <property type="molecule type" value="Genomic_DNA"/>
</dbReference>
<dbReference type="AlphaFoldDB" id="A0A9E7NAK0"/>
<keyword evidence="1 2" id="KW-0129">CBS domain</keyword>
<evidence type="ECO:0000313" key="5">
    <source>
        <dbReference type="Proteomes" id="UP001056855"/>
    </source>
</evidence>
<dbReference type="KEGG" id="sawl:NGM29_05555"/>
<name>A0A9E7NAK0_9EURY</name>
<dbReference type="PANTHER" id="PTHR43080">
    <property type="entry name" value="CBS DOMAIN-CONTAINING PROTEIN CBSX3, MITOCHONDRIAL"/>
    <property type="match status" value="1"/>
</dbReference>
<dbReference type="RefSeq" id="WP_254159443.1">
    <property type="nucleotide sequence ID" value="NZ_CP100355.1"/>
</dbReference>
<dbReference type="CDD" id="cd17775">
    <property type="entry name" value="CBS_pair_bact_arch"/>
    <property type="match status" value="1"/>
</dbReference>
<feature type="domain" description="CBS" evidence="3">
    <location>
        <begin position="7"/>
        <end position="65"/>
    </location>
</feature>
<reference evidence="4" key="1">
    <citation type="submission" date="2022-06" db="EMBL/GenBank/DDBJ databases">
        <title>Diverse halophilic archaea isolated from saline environments.</title>
        <authorList>
            <person name="Cui H.-L."/>
        </authorList>
    </citation>
    <scope>NUCLEOTIDE SEQUENCE</scope>
    <source>
        <strain evidence="4">WLHS1</strain>
    </source>
</reference>
<dbReference type="PANTHER" id="PTHR43080:SF2">
    <property type="entry name" value="CBS DOMAIN-CONTAINING PROTEIN"/>
    <property type="match status" value="1"/>
</dbReference>
<dbReference type="InterPro" id="IPR051257">
    <property type="entry name" value="Diverse_CBS-Domain"/>
</dbReference>
<organism evidence="4 5">
    <name type="scientific">Natronosalvus rutilus</name>
    <dbReference type="NCBI Taxonomy" id="2953753"/>
    <lineage>
        <taxon>Archaea</taxon>
        <taxon>Methanobacteriati</taxon>
        <taxon>Methanobacteriota</taxon>
        <taxon>Stenosarchaea group</taxon>
        <taxon>Halobacteria</taxon>
        <taxon>Halobacteriales</taxon>
        <taxon>Natrialbaceae</taxon>
        <taxon>Natronosalvus</taxon>
    </lineage>
</organism>
<dbReference type="PROSITE" id="PS51371">
    <property type="entry name" value="CBS"/>
    <property type="match status" value="2"/>
</dbReference>
<sequence length="143" mass="15787">MPLQDIARPRNELVSARPDTPLPELAQLMDERRVGCVVIERENRPAGIVTDRDLGMRAVGAGKDSTELTARDVMTDDPYTAESGDGVFELCAQMREHGVRRMPVVEDGELTGIVTLDDLVVLLKDEMHNISSVIREESPPYSA</sequence>
<dbReference type="GeneID" id="73289491"/>
<dbReference type="Proteomes" id="UP001056855">
    <property type="component" value="Chromosome"/>
</dbReference>
<evidence type="ECO:0000256" key="1">
    <source>
        <dbReference type="ARBA" id="ARBA00023122"/>
    </source>
</evidence>
<feature type="domain" description="CBS" evidence="3">
    <location>
        <begin position="74"/>
        <end position="130"/>
    </location>
</feature>
<dbReference type="InterPro" id="IPR046342">
    <property type="entry name" value="CBS_dom_sf"/>
</dbReference>
<dbReference type="InterPro" id="IPR000644">
    <property type="entry name" value="CBS_dom"/>
</dbReference>
<evidence type="ECO:0000313" key="4">
    <source>
        <dbReference type="EMBL" id="UTF54737.1"/>
    </source>
</evidence>
<dbReference type="SMART" id="SM00116">
    <property type="entry name" value="CBS"/>
    <property type="match status" value="2"/>
</dbReference>
<dbReference type="Pfam" id="PF00571">
    <property type="entry name" value="CBS"/>
    <property type="match status" value="2"/>
</dbReference>
<proteinExistence type="predicted"/>
<gene>
    <name evidence="4" type="ORF">NGM29_05555</name>
</gene>